<dbReference type="SUPFAM" id="SSF55347">
    <property type="entry name" value="Glyceraldehyde-3-phosphate dehydrogenase-like, C-terminal domain"/>
    <property type="match status" value="1"/>
</dbReference>
<evidence type="ECO:0000313" key="3">
    <source>
        <dbReference type="EMBL" id="RAL20506.1"/>
    </source>
</evidence>
<dbReference type="InterPro" id="IPR000683">
    <property type="entry name" value="Gfo/Idh/MocA-like_OxRdtase_N"/>
</dbReference>
<dbReference type="InterPro" id="IPR052515">
    <property type="entry name" value="Gfo/Idh/MocA_Oxidoreductase"/>
</dbReference>
<dbReference type="EMBL" id="QHKO01000010">
    <property type="protein sequence ID" value="RAL20506.1"/>
    <property type="molecule type" value="Genomic_DNA"/>
</dbReference>
<dbReference type="Proteomes" id="UP000249169">
    <property type="component" value="Unassembled WGS sequence"/>
</dbReference>
<dbReference type="SUPFAM" id="SSF51735">
    <property type="entry name" value="NAD(P)-binding Rossmann-fold domains"/>
    <property type="match status" value="1"/>
</dbReference>
<dbReference type="InterPro" id="IPR004104">
    <property type="entry name" value="Gfo/Idh/MocA-like_OxRdtase_C"/>
</dbReference>
<reference evidence="3 4" key="1">
    <citation type="submission" date="2018-05" db="EMBL/GenBank/DDBJ databases">
        <title>Lujinxingia marina gen. nov. sp. nov., a new facultative anaerobic member of the class Deltaproteobacteria, and proposal of Lujinxingaceae fam. nov.</title>
        <authorList>
            <person name="Li C.-M."/>
        </authorList>
    </citation>
    <scope>NUCLEOTIDE SEQUENCE [LARGE SCALE GENOMIC DNA]</scope>
    <source>
        <strain evidence="3 4">B210</strain>
    </source>
</reference>
<evidence type="ECO:0000313" key="4">
    <source>
        <dbReference type="Proteomes" id="UP000249169"/>
    </source>
</evidence>
<name>A0A328C1N3_9DELT</name>
<protein>
    <submittedName>
        <fullName evidence="3">Oxidoreductase</fullName>
    </submittedName>
</protein>
<proteinExistence type="predicted"/>
<accession>A0A328C1N3</accession>
<evidence type="ECO:0000259" key="2">
    <source>
        <dbReference type="Pfam" id="PF02894"/>
    </source>
</evidence>
<gene>
    <name evidence="3" type="ORF">DL240_17045</name>
</gene>
<sequence>MPRPGVAIPCAGLPLPAWKMTGFRCIPSPAPALHGRSVRPALSATAPPRLDSPLTTALIGCGQVARKHAHALRWHQERLEVAGVVDPHLERSQALADQLKARAFPTLDALFEACSPELVTIASPTGLHSAHAVAAARAGAHVLLEKPLSTSLEDARQMLKALRLADRQLFVIKQLRHHPLFLALRDAVKRGRFGRIYTVGLQVFWNRSQSYYDSADWRGTRALDGGALMNQASHYVDLLTWLFDTPADVFARGAALGRAIEVEDTALLTLRWPEGMLGTMHVTMLTYPQNLTTSLTIIGERGTVRLSGRLCDTVEAWDFERPEAQDKKVPEMATSVGEVLARGHALVLGAVLDHLGGHPNAPIVSGEEGLRSLAIIEAAYASMRTGRPVNLEH</sequence>
<dbReference type="AlphaFoldDB" id="A0A328C1N3"/>
<dbReference type="PANTHER" id="PTHR43249">
    <property type="entry name" value="UDP-N-ACETYL-2-AMINO-2-DEOXY-D-GLUCURONATE OXIDASE"/>
    <property type="match status" value="1"/>
</dbReference>
<evidence type="ECO:0000259" key="1">
    <source>
        <dbReference type="Pfam" id="PF01408"/>
    </source>
</evidence>
<dbReference type="GO" id="GO:0000166">
    <property type="term" value="F:nucleotide binding"/>
    <property type="evidence" value="ECO:0007669"/>
    <property type="project" value="InterPro"/>
</dbReference>
<dbReference type="Pfam" id="PF01408">
    <property type="entry name" value="GFO_IDH_MocA"/>
    <property type="match status" value="1"/>
</dbReference>
<dbReference type="PANTHER" id="PTHR43249:SF1">
    <property type="entry name" value="D-GLUCOSIDE 3-DEHYDROGENASE"/>
    <property type="match status" value="1"/>
</dbReference>
<dbReference type="Gene3D" id="3.30.360.10">
    <property type="entry name" value="Dihydrodipicolinate Reductase, domain 2"/>
    <property type="match status" value="1"/>
</dbReference>
<feature type="domain" description="Gfo/Idh/MocA-like oxidoreductase C-terminal" evidence="2">
    <location>
        <begin position="185"/>
        <end position="391"/>
    </location>
</feature>
<organism evidence="3 4">
    <name type="scientific">Lujinxingia litoralis</name>
    <dbReference type="NCBI Taxonomy" id="2211119"/>
    <lineage>
        <taxon>Bacteria</taxon>
        <taxon>Deltaproteobacteria</taxon>
        <taxon>Bradymonadales</taxon>
        <taxon>Lujinxingiaceae</taxon>
        <taxon>Lujinxingia</taxon>
    </lineage>
</organism>
<dbReference type="Pfam" id="PF02894">
    <property type="entry name" value="GFO_IDH_MocA_C"/>
    <property type="match status" value="1"/>
</dbReference>
<dbReference type="InterPro" id="IPR036291">
    <property type="entry name" value="NAD(P)-bd_dom_sf"/>
</dbReference>
<feature type="domain" description="Gfo/Idh/MocA-like oxidoreductase N-terminal" evidence="1">
    <location>
        <begin position="56"/>
        <end position="171"/>
    </location>
</feature>
<comment type="caution">
    <text evidence="3">The sequence shown here is derived from an EMBL/GenBank/DDBJ whole genome shotgun (WGS) entry which is preliminary data.</text>
</comment>
<dbReference type="Gene3D" id="3.40.50.720">
    <property type="entry name" value="NAD(P)-binding Rossmann-like Domain"/>
    <property type="match status" value="1"/>
</dbReference>
<keyword evidence="4" id="KW-1185">Reference proteome</keyword>